<keyword evidence="2" id="KW-1185">Reference proteome</keyword>
<dbReference type="RefSeq" id="WP_249860034.1">
    <property type="nucleotide sequence ID" value="NZ_CP027059.1"/>
</dbReference>
<organism evidence="1 2">
    <name type="scientific">Paenibacillus konkukensis</name>
    <dbReference type="NCBI Taxonomy" id="2020716"/>
    <lineage>
        <taxon>Bacteria</taxon>
        <taxon>Bacillati</taxon>
        <taxon>Bacillota</taxon>
        <taxon>Bacilli</taxon>
        <taxon>Bacillales</taxon>
        <taxon>Paenibacillaceae</taxon>
        <taxon>Paenibacillus</taxon>
    </lineage>
</organism>
<evidence type="ECO:0008006" key="3">
    <source>
        <dbReference type="Google" id="ProtNLM"/>
    </source>
</evidence>
<accession>A0ABY4RRY0</accession>
<evidence type="ECO:0000313" key="1">
    <source>
        <dbReference type="EMBL" id="UQZ84253.1"/>
    </source>
</evidence>
<proteinExistence type="predicted"/>
<name>A0ABY4RRY0_9BACL</name>
<sequence>MGAYDNLKVELTEMTISNGIHIAEKEVQEYKNKIVYVNADIACAGAIVFENCEIHYNAIPGTSCQITLEEGSTLHIKNCRVLCENPNENPLFKDDGATSVIIQDSVFEDCSYFIEKYNGEGGSFVLQGCEIIDPYIRFLDLNDVDEVSISNCLITFTKPLNEDDDNYDSIFYSSHWSKTDYATVREVVVNGNHLMNVKDEEGYFKKNNYILDMEYASYMNCTFENANGCIRDAGTISHCKFNQCVQVIDNEFYKKEGNIVHCIFEECESVIACDNTNISHCQFVKCMNSLIKSAYTGNVNVEYCEFYNMKYTDSRFLSACLSFYRAKGNEYGPSTVKKCIFNGAELNESFLLAGHTNDKIKGMSLYVEECRFQNCRTKRESGKIIKCYDTYINFFKRQIQIEVTSVQKCVGLDKVNKENGYIQDVVIRAADHNGAVIGAAADGFAVTRR</sequence>
<evidence type="ECO:0000313" key="2">
    <source>
        <dbReference type="Proteomes" id="UP001057134"/>
    </source>
</evidence>
<gene>
    <name evidence="1" type="ORF">SK3146_03486</name>
</gene>
<dbReference type="Proteomes" id="UP001057134">
    <property type="component" value="Chromosome"/>
</dbReference>
<protein>
    <recommendedName>
        <fullName evidence="3">Right handed beta helix domain-containing protein</fullName>
    </recommendedName>
</protein>
<dbReference type="EMBL" id="CP027059">
    <property type="protein sequence ID" value="UQZ84253.1"/>
    <property type="molecule type" value="Genomic_DNA"/>
</dbReference>
<reference evidence="1" key="1">
    <citation type="submission" date="2018-02" db="EMBL/GenBank/DDBJ databases">
        <authorList>
            <person name="Kim S.-K."/>
            <person name="Jung H.-I."/>
            <person name="Lee S.-W."/>
        </authorList>
    </citation>
    <scope>NUCLEOTIDE SEQUENCE</scope>
    <source>
        <strain evidence="1">SK3146</strain>
    </source>
</reference>
<dbReference type="InterPro" id="IPR011050">
    <property type="entry name" value="Pectin_lyase_fold/virulence"/>
</dbReference>
<dbReference type="SUPFAM" id="SSF51126">
    <property type="entry name" value="Pectin lyase-like"/>
    <property type="match status" value="1"/>
</dbReference>
<reference evidence="1" key="2">
    <citation type="journal article" date="2021" name="J Anim Sci Technol">
        <title>Complete genome sequence of Paenibacillus konkukensis sp. nov. SK3146 as a potential probiotic strain.</title>
        <authorList>
            <person name="Jung H.I."/>
            <person name="Park S."/>
            <person name="Niu K.M."/>
            <person name="Lee S.W."/>
            <person name="Kothari D."/>
            <person name="Yi K.J."/>
            <person name="Kim S.K."/>
        </authorList>
    </citation>
    <scope>NUCLEOTIDE SEQUENCE</scope>
    <source>
        <strain evidence="1">SK3146</strain>
    </source>
</reference>